<evidence type="ECO:0000313" key="5">
    <source>
        <dbReference type="Proteomes" id="UP001549164"/>
    </source>
</evidence>
<dbReference type="Pfam" id="PF06719">
    <property type="entry name" value="AraC_N"/>
    <property type="match status" value="1"/>
</dbReference>
<dbReference type="RefSeq" id="WP_354432703.1">
    <property type="nucleotide sequence ID" value="NZ_JBEPLY010000001.1"/>
</dbReference>
<dbReference type="SMART" id="SM00342">
    <property type="entry name" value="HTH_ARAC"/>
    <property type="match status" value="1"/>
</dbReference>
<organism evidence="4 5">
    <name type="scientific">Martelella mangrovi</name>
    <dbReference type="NCBI Taxonomy" id="1397477"/>
    <lineage>
        <taxon>Bacteria</taxon>
        <taxon>Pseudomonadati</taxon>
        <taxon>Pseudomonadota</taxon>
        <taxon>Alphaproteobacteria</taxon>
        <taxon>Hyphomicrobiales</taxon>
        <taxon>Aurantimonadaceae</taxon>
        <taxon>Martelella</taxon>
    </lineage>
</organism>
<accession>A0ABV2I5N8</accession>
<dbReference type="PROSITE" id="PS01124">
    <property type="entry name" value="HTH_ARAC_FAMILY_2"/>
    <property type="match status" value="1"/>
</dbReference>
<dbReference type="PANTHER" id="PTHR43436">
    <property type="entry name" value="ARAC-FAMILY TRANSCRIPTIONAL REGULATOR"/>
    <property type="match status" value="1"/>
</dbReference>
<reference evidence="4 5" key="1">
    <citation type="submission" date="2024-06" db="EMBL/GenBank/DDBJ databases">
        <title>Genomic Encyclopedia of Type Strains, Phase IV (KMG-IV): sequencing the most valuable type-strain genomes for metagenomic binning, comparative biology and taxonomic classification.</title>
        <authorList>
            <person name="Goeker M."/>
        </authorList>
    </citation>
    <scope>NUCLEOTIDE SEQUENCE [LARGE SCALE GENOMIC DNA]</scope>
    <source>
        <strain evidence="4 5">DSM 28102</strain>
    </source>
</reference>
<evidence type="ECO:0000256" key="1">
    <source>
        <dbReference type="ARBA" id="ARBA00023015"/>
    </source>
</evidence>
<dbReference type="EMBL" id="JBEPLY010000001">
    <property type="protein sequence ID" value="MET3598230.1"/>
    <property type="molecule type" value="Genomic_DNA"/>
</dbReference>
<gene>
    <name evidence="4" type="ORF">ABID12_000151</name>
</gene>
<evidence type="ECO:0000259" key="3">
    <source>
        <dbReference type="PROSITE" id="PS01124"/>
    </source>
</evidence>
<proteinExistence type="predicted"/>
<evidence type="ECO:0000256" key="2">
    <source>
        <dbReference type="ARBA" id="ARBA00023163"/>
    </source>
</evidence>
<feature type="domain" description="HTH araC/xylS-type" evidence="3">
    <location>
        <begin position="203"/>
        <end position="301"/>
    </location>
</feature>
<keyword evidence="1" id="KW-0805">Transcription regulation</keyword>
<dbReference type="InterPro" id="IPR018060">
    <property type="entry name" value="HTH_AraC"/>
</dbReference>
<evidence type="ECO:0000313" key="4">
    <source>
        <dbReference type="EMBL" id="MET3598230.1"/>
    </source>
</evidence>
<sequence length="313" mass="34771">MTNHTQNGPQAMSEDKFRALCNIVERHIAGREDRETPVPNLALFRRETTTEPVSCRVEPCIVFVLQGAKQMLIGDREYRYGADRFLIASLDLPGSSQVLEASPDKPCLGMVMRLDLRMIAELSAQVSVPTARTGADAGAAVGTMTPGLEEAFGRLLSLVDEPEAIDVLAPLIEREIHYRLLRTDVAERLLRIVSVGSQGQRIARAVDWLKTNYARPLRVEDLAAHVQMSPSSLHHHFRHLTAMSPLQYQKWLRLNEARRLMLNAHLDAAGAAFHVGYESPSQFSREYSRLFGAPPKRDIEGLAGKALPSMATV</sequence>
<dbReference type="SUPFAM" id="SSF46689">
    <property type="entry name" value="Homeodomain-like"/>
    <property type="match status" value="2"/>
</dbReference>
<keyword evidence="2" id="KW-0804">Transcription</keyword>
<dbReference type="PANTHER" id="PTHR43436:SF1">
    <property type="entry name" value="TRANSCRIPTIONAL REGULATORY PROTEIN"/>
    <property type="match status" value="1"/>
</dbReference>
<dbReference type="Pfam" id="PF12833">
    <property type="entry name" value="HTH_18"/>
    <property type="match status" value="1"/>
</dbReference>
<keyword evidence="5" id="KW-1185">Reference proteome</keyword>
<protein>
    <submittedName>
        <fullName evidence="4">AraC-like DNA-binding protein</fullName>
    </submittedName>
</protein>
<dbReference type="InterPro" id="IPR009594">
    <property type="entry name" value="Tscrpt_reg_HTH_AraC_N"/>
</dbReference>
<dbReference type="Proteomes" id="UP001549164">
    <property type="component" value="Unassembled WGS sequence"/>
</dbReference>
<dbReference type="Gene3D" id="1.10.10.60">
    <property type="entry name" value="Homeodomain-like"/>
    <property type="match status" value="1"/>
</dbReference>
<dbReference type="InterPro" id="IPR009057">
    <property type="entry name" value="Homeodomain-like_sf"/>
</dbReference>
<comment type="caution">
    <text evidence="4">The sequence shown here is derived from an EMBL/GenBank/DDBJ whole genome shotgun (WGS) entry which is preliminary data.</text>
</comment>
<name>A0ABV2I5N8_9HYPH</name>